<evidence type="ECO:0000313" key="3">
    <source>
        <dbReference type="EMBL" id="TWI64979.1"/>
    </source>
</evidence>
<dbReference type="OrthoDB" id="1495616at2"/>
<reference evidence="3 4" key="1">
    <citation type="journal article" date="2015" name="Stand. Genomic Sci.">
        <title>Genomic Encyclopedia of Bacterial and Archaeal Type Strains, Phase III: the genomes of soil and plant-associated and newly described type strains.</title>
        <authorList>
            <person name="Whitman W.B."/>
            <person name="Woyke T."/>
            <person name="Klenk H.P."/>
            <person name="Zhou Y."/>
            <person name="Lilburn T.G."/>
            <person name="Beck B.J."/>
            <person name="De Vos P."/>
            <person name="Vandamme P."/>
            <person name="Eisen J.A."/>
            <person name="Garrity G."/>
            <person name="Hugenholtz P."/>
            <person name="Kyrpides N.C."/>
        </authorList>
    </citation>
    <scope>NUCLEOTIDE SEQUENCE [LARGE SCALE GENOMIC DNA]</scope>
    <source>
        <strain evidence="3 4">CGMCC 1.10948</strain>
    </source>
</reference>
<evidence type="ECO:0000259" key="2">
    <source>
        <dbReference type="Pfam" id="PF24729"/>
    </source>
</evidence>
<comment type="caution">
    <text evidence="3">The sequence shown here is derived from an EMBL/GenBank/DDBJ whole genome shotgun (WGS) entry which is preliminary data.</text>
</comment>
<dbReference type="Proteomes" id="UP000316291">
    <property type="component" value="Unassembled WGS sequence"/>
</dbReference>
<keyword evidence="4" id="KW-1185">Reference proteome</keyword>
<protein>
    <recommendedName>
        <fullName evidence="2">Acb2/Tad1 hairpin domain-containing protein</fullName>
    </recommendedName>
</protein>
<feature type="domain" description="Acb2/Tad1 hairpin" evidence="2">
    <location>
        <begin position="16"/>
        <end position="74"/>
    </location>
</feature>
<evidence type="ECO:0000256" key="1">
    <source>
        <dbReference type="ARBA" id="ARBA00022741"/>
    </source>
</evidence>
<dbReference type="Pfam" id="PF24729">
    <property type="entry name" value="Acb2_Tad1_hairpin"/>
    <property type="match status" value="1"/>
</dbReference>
<name>A0A562R7D2_9BRAD</name>
<gene>
    <name evidence="3" type="ORF">IQ16_05609</name>
</gene>
<organism evidence="3 4">
    <name type="scientific">Bradyrhizobium huanghuaihaiense</name>
    <dbReference type="NCBI Taxonomy" id="990078"/>
    <lineage>
        <taxon>Bacteria</taxon>
        <taxon>Pseudomonadati</taxon>
        <taxon>Pseudomonadota</taxon>
        <taxon>Alphaproteobacteria</taxon>
        <taxon>Hyphomicrobiales</taxon>
        <taxon>Nitrobacteraceae</taxon>
        <taxon>Bradyrhizobium</taxon>
    </lineage>
</organism>
<proteinExistence type="predicted"/>
<keyword evidence="1" id="KW-0547">Nucleotide-binding</keyword>
<evidence type="ECO:0000313" key="4">
    <source>
        <dbReference type="Proteomes" id="UP000316291"/>
    </source>
</evidence>
<dbReference type="RefSeq" id="WP_018644914.1">
    <property type="nucleotide sequence ID" value="NZ_VLLA01000016.1"/>
</dbReference>
<dbReference type="AlphaFoldDB" id="A0A562R7D2"/>
<accession>A0A562R7D2</accession>
<dbReference type="GO" id="GO:0000166">
    <property type="term" value="F:nucleotide binding"/>
    <property type="evidence" value="ECO:0007669"/>
    <property type="project" value="UniProtKB-KW"/>
</dbReference>
<dbReference type="InterPro" id="IPR056098">
    <property type="entry name" value="Acb2/Tad1_hairpin"/>
</dbReference>
<dbReference type="EMBL" id="VLLA01000016">
    <property type="protein sequence ID" value="TWI64979.1"/>
    <property type="molecule type" value="Genomic_DNA"/>
</dbReference>
<sequence length="75" mass="8029">MSDNSGAITPNTIGELRVRTTFNPSASGDVDVIKQRTAELINLCDHLKPKDARLVALAQTAYEEAAMWAVKAATA</sequence>